<dbReference type="InterPro" id="IPR020891">
    <property type="entry name" value="UPF0758_CS"/>
</dbReference>
<dbReference type="GeneID" id="91110592"/>
<keyword evidence="4" id="KW-0862">Zinc</keyword>
<dbReference type="PANTHER" id="PTHR30471:SF3">
    <property type="entry name" value="UPF0758 PROTEIN YEES-RELATED"/>
    <property type="match status" value="1"/>
</dbReference>
<evidence type="ECO:0000256" key="4">
    <source>
        <dbReference type="ARBA" id="ARBA00022833"/>
    </source>
</evidence>
<dbReference type="CDD" id="cd08071">
    <property type="entry name" value="MPN_DUF2466"/>
    <property type="match status" value="1"/>
</dbReference>
<dbReference type="Pfam" id="PF04002">
    <property type="entry name" value="RadC"/>
    <property type="match status" value="1"/>
</dbReference>
<dbReference type="InterPro" id="IPR001405">
    <property type="entry name" value="UPF0758"/>
</dbReference>
<proteinExistence type="predicted"/>
<dbReference type="PANTHER" id="PTHR30471">
    <property type="entry name" value="DNA REPAIR PROTEIN RADC"/>
    <property type="match status" value="1"/>
</dbReference>
<dbReference type="InterPro" id="IPR025657">
    <property type="entry name" value="RadC_JAB"/>
</dbReference>
<dbReference type="RefSeq" id="WP_353634439.1">
    <property type="nucleotide sequence ID" value="NZ_CP159204.1"/>
</dbReference>
<feature type="domain" description="MPN" evidence="6">
    <location>
        <begin position="12"/>
        <end position="142"/>
    </location>
</feature>
<dbReference type="AlphaFoldDB" id="A0AAU8CCI8"/>
<dbReference type="PROSITE" id="PS50249">
    <property type="entry name" value="MPN"/>
    <property type="match status" value="1"/>
</dbReference>
<keyword evidence="3" id="KW-0378">Hydrolase</keyword>
<gene>
    <name evidence="7" type="ORF">ABSL23_15545</name>
</gene>
<sequence length="144" mass="16271">MKQELGNLTVKAEIQEQERDTVESLHDVVNRYESLKHKQKEHLYAVFLTNSNQFIGDKIIGLGSRDTVEIDIQDVVRTAALTNAGAIILIHNHPSGRSTATTKDIEVTQEAHEVLDKINVELLDHVIISKTSHYSMRRENDGPF</sequence>
<evidence type="ECO:0000259" key="6">
    <source>
        <dbReference type="PROSITE" id="PS50249"/>
    </source>
</evidence>
<protein>
    <submittedName>
        <fullName evidence="7">JAB domain-containing protein</fullName>
    </submittedName>
</protein>
<evidence type="ECO:0000256" key="3">
    <source>
        <dbReference type="ARBA" id="ARBA00022801"/>
    </source>
</evidence>
<name>A0AAU8CCI8_9EURY</name>
<dbReference type="Gene3D" id="3.40.140.10">
    <property type="entry name" value="Cytidine Deaminase, domain 2"/>
    <property type="match status" value="1"/>
</dbReference>
<evidence type="ECO:0000256" key="5">
    <source>
        <dbReference type="ARBA" id="ARBA00023049"/>
    </source>
</evidence>
<dbReference type="InterPro" id="IPR037518">
    <property type="entry name" value="MPN"/>
</dbReference>
<dbReference type="EMBL" id="CP159204">
    <property type="protein sequence ID" value="XCF16638.1"/>
    <property type="molecule type" value="Genomic_DNA"/>
</dbReference>
<accession>A0AAU8CCI8</accession>
<dbReference type="GO" id="GO:0046872">
    <property type="term" value="F:metal ion binding"/>
    <property type="evidence" value="ECO:0007669"/>
    <property type="project" value="UniProtKB-KW"/>
</dbReference>
<organism evidence="7">
    <name type="scientific">Halobacterium sp. NMX12-1</name>
    <dbReference type="NCBI Taxonomy" id="3166650"/>
    <lineage>
        <taxon>Archaea</taxon>
        <taxon>Methanobacteriati</taxon>
        <taxon>Methanobacteriota</taxon>
        <taxon>Stenosarchaea group</taxon>
        <taxon>Halobacteria</taxon>
        <taxon>Halobacteriales</taxon>
        <taxon>Halobacteriaceae</taxon>
        <taxon>Halobacterium</taxon>
    </lineage>
</organism>
<keyword evidence="5" id="KW-0482">Metalloprotease</keyword>
<evidence type="ECO:0000313" key="7">
    <source>
        <dbReference type="EMBL" id="XCF16638.1"/>
    </source>
</evidence>
<dbReference type="KEGG" id="hanx:ABSL23_15545"/>
<keyword evidence="1" id="KW-0645">Protease</keyword>
<dbReference type="PROSITE" id="PS01302">
    <property type="entry name" value="UPF0758"/>
    <property type="match status" value="1"/>
</dbReference>
<dbReference type="GO" id="GO:0006508">
    <property type="term" value="P:proteolysis"/>
    <property type="evidence" value="ECO:0007669"/>
    <property type="project" value="UniProtKB-KW"/>
</dbReference>
<evidence type="ECO:0000256" key="1">
    <source>
        <dbReference type="ARBA" id="ARBA00022670"/>
    </source>
</evidence>
<keyword evidence="2" id="KW-0479">Metal-binding</keyword>
<evidence type="ECO:0000256" key="2">
    <source>
        <dbReference type="ARBA" id="ARBA00022723"/>
    </source>
</evidence>
<reference evidence="7" key="1">
    <citation type="submission" date="2024-06" db="EMBL/GenBank/DDBJ databases">
        <title>Genome Sequence of an extremely halophilic archaeon isolated from Permian era halite, Salado Formation, Carlsbad, New Mexico: Halobacterium sp. strain NMX12-1.</title>
        <authorList>
            <person name="Sotoa L."/>
            <person name="DasSarma P."/>
            <person name="Anton B.P."/>
            <person name="Vincze T."/>
            <person name="Verma I."/>
            <person name="Eralp B."/>
            <person name="Powers D.W."/>
            <person name="Dozier B.L."/>
            <person name="Roberts R.J."/>
            <person name="DasSarma S."/>
        </authorList>
    </citation>
    <scope>NUCLEOTIDE SEQUENCE</scope>
    <source>
        <strain evidence="7">NMX12-1</strain>
    </source>
</reference>
<dbReference type="GO" id="GO:0008237">
    <property type="term" value="F:metallopeptidase activity"/>
    <property type="evidence" value="ECO:0007669"/>
    <property type="project" value="UniProtKB-KW"/>
</dbReference>